<name>A0A645IFA9_9ZZZZ</name>
<comment type="caution">
    <text evidence="3">The sequence shown here is derived from an EMBL/GenBank/DDBJ whole genome shotgun (WGS) entry which is preliminary data.</text>
</comment>
<dbReference type="AlphaFoldDB" id="A0A645IFA9"/>
<organism evidence="3">
    <name type="scientific">bioreactor metagenome</name>
    <dbReference type="NCBI Taxonomy" id="1076179"/>
    <lineage>
        <taxon>unclassified sequences</taxon>
        <taxon>metagenomes</taxon>
        <taxon>ecological metagenomes</taxon>
    </lineage>
</organism>
<sequence>MNNVCTIVQKIKSAIGRSFVFDKNYIYITCSMGVSFYRRESKGSEDLISHAEKAVLKAKNQGGNCMQVYTLEMDRKLTRRAQIENDLKTAIYNNELFLVYQP</sequence>
<dbReference type="PANTHER" id="PTHR44757">
    <property type="entry name" value="DIGUANYLATE CYCLASE DGCP"/>
    <property type="match status" value="1"/>
</dbReference>
<dbReference type="Pfam" id="PF00990">
    <property type="entry name" value="GGDEF"/>
    <property type="match status" value="1"/>
</dbReference>
<accession>A0A645IFA9</accession>
<dbReference type="PROSITE" id="PS50887">
    <property type="entry name" value="GGDEF"/>
    <property type="match status" value="1"/>
</dbReference>
<dbReference type="InterPro" id="IPR052155">
    <property type="entry name" value="Biofilm_reg_signaling"/>
</dbReference>
<dbReference type="PROSITE" id="PS50883">
    <property type="entry name" value="EAL"/>
    <property type="match status" value="1"/>
</dbReference>
<gene>
    <name evidence="3" type="primary">cph2_32</name>
    <name evidence="3" type="ORF">SDC9_197599</name>
</gene>
<protein>
    <submittedName>
        <fullName evidence="3">Phytochrome-like protein cph2</fullName>
    </submittedName>
</protein>
<evidence type="ECO:0000313" key="3">
    <source>
        <dbReference type="EMBL" id="MPN49975.1"/>
    </source>
</evidence>
<reference evidence="3" key="1">
    <citation type="submission" date="2019-08" db="EMBL/GenBank/DDBJ databases">
        <authorList>
            <person name="Kucharzyk K."/>
            <person name="Murdoch R.W."/>
            <person name="Higgins S."/>
            <person name="Loffler F."/>
        </authorList>
    </citation>
    <scope>NUCLEOTIDE SEQUENCE</scope>
</reference>
<evidence type="ECO:0000259" key="2">
    <source>
        <dbReference type="PROSITE" id="PS50887"/>
    </source>
</evidence>
<dbReference type="PANTHER" id="PTHR44757:SF2">
    <property type="entry name" value="BIOFILM ARCHITECTURE MAINTENANCE PROTEIN MBAA"/>
    <property type="match status" value="1"/>
</dbReference>
<dbReference type="InterPro" id="IPR001633">
    <property type="entry name" value="EAL_dom"/>
</dbReference>
<dbReference type="InterPro" id="IPR000160">
    <property type="entry name" value="GGDEF_dom"/>
</dbReference>
<evidence type="ECO:0000259" key="1">
    <source>
        <dbReference type="PROSITE" id="PS50883"/>
    </source>
</evidence>
<dbReference type="SUPFAM" id="SSF55073">
    <property type="entry name" value="Nucleotide cyclase"/>
    <property type="match status" value="1"/>
</dbReference>
<feature type="domain" description="EAL" evidence="1">
    <location>
        <begin position="80"/>
        <end position="102"/>
    </location>
</feature>
<dbReference type="Gene3D" id="3.30.70.270">
    <property type="match status" value="1"/>
</dbReference>
<dbReference type="InterPro" id="IPR029787">
    <property type="entry name" value="Nucleotide_cyclase"/>
</dbReference>
<proteinExistence type="predicted"/>
<dbReference type="InterPro" id="IPR043128">
    <property type="entry name" value="Rev_trsase/Diguanyl_cyclase"/>
</dbReference>
<dbReference type="EMBL" id="VSSQ01113714">
    <property type="protein sequence ID" value="MPN49975.1"/>
    <property type="molecule type" value="Genomic_DNA"/>
</dbReference>
<feature type="domain" description="GGDEF" evidence="2">
    <location>
        <begin position="1"/>
        <end position="71"/>
    </location>
</feature>